<dbReference type="PANTHER" id="PTHR47577">
    <property type="entry name" value="THAP DOMAIN-CONTAINING PROTEIN 6"/>
    <property type="match status" value="1"/>
</dbReference>
<dbReference type="Pfam" id="PF21789">
    <property type="entry name" value="TNP-like_RNaseH_C"/>
    <property type="match status" value="1"/>
</dbReference>
<sequence>IFSDVPHLFKCIRNRLLKKRLLKVNGQWVNWSDYAAVYKEDCRNAGELKVCPKITHHHIYPSNMDLMRVKLATQVFSRAMKSGMEYYSDRKVPSLWNCTGTMEFTLRCNNLFDAMNRQHPDVGIRKGGKDLIVIKEAMEWLDEWEREVQSGKISKDMFLTQTTAEGLRVTMRSTIDLTEHLLNNCGYDYVLTAKFNQDPLERFFGKIRQAACENDHPDMPTFVQLYRMLMVYSLLKPPKFGNCQALTGEAPQLDFSFFKTTFKNQEGEDRTSSLERLKEKVDGLITTEAWECDEVVASDESQPEVVDCIVYYVTGFLCRKLGKMFSCEICKESLSVSSATQKEASLTTCKTRGGLIHPNVHLYRILHCAEKYFSEHMNDLNVFWDTVDYVLESCDLTFPCSQHKNEAVSKVLHYYVSMRMRQHCKAEARDSDKNAKEKKKQARLCNV</sequence>
<dbReference type="InterPro" id="IPR048366">
    <property type="entry name" value="TNP-like_GBD"/>
</dbReference>
<name>V5IGZ3_IXORI</name>
<evidence type="ECO:0000259" key="1">
    <source>
        <dbReference type="Pfam" id="PF21788"/>
    </source>
</evidence>
<feature type="domain" description="Transposable element P transposase-like GTP-binding insertion" evidence="1">
    <location>
        <begin position="7"/>
        <end position="119"/>
    </location>
</feature>
<dbReference type="InterPro" id="IPR048367">
    <property type="entry name" value="TNP-like_RNaseH_C"/>
</dbReference>
<evidence type="ECO:0000259" key="2">
    <source>
        <dbReference type="Pfam" id="PF21789"/>
    </source>
</evidence>
<accession>V5IGZ3</accession>
<proteinExistence type="evidence at transcript level"/>
<feature type="domain" description="Transposable element P transposase-like RNase H C-terminal" evidence="2">
    <location>
        <begin position="194"/>
        <end position="227"/>
    </location>
</feature>
<dbReference type="AlphaFoldDB" id="V5IGZ3"/>
<reference evidence="3" key="1">
    <citation type="journal article" date="2015" name="Sci. Rep.">
        <title>Tissue- and time-dependent transcription in Ixodes ricinus salivary glands and midguts when blood feeding on the vertebrate host.</title>
        <authorList>
            <person name="Kotsyfakis M."/>
            <person name="Schwarz A."/>
            <person name="Erhart J."/>
            <person name="Ribeiro J.M."/>
        </authorList>
    </citation>
    <scope>NUCLEOTIDE SEQUENCE</scope>
    <source>
        <tissue evidence="3">Salivary gland and midgut</tissue>
    </source>
</reference>
<feature type="non-terminal residue" evidence="3">
    <location>
        <position position="1"/>
    </location>
</feature>
<dbReference type="PANTHER" id="PTHR47577:SF2">
    <property type="entry name" value="THAP DOMAIN CONTAINING 9"/>
    <property type="match status" value="1"/>
</dbReference>
<protein>
    <submittedName>
        <fullName evidence="3">Putative transposable element</fullName>
    </submittedName>
</protein>
<dbReference type="Pfam" id="PF21788">
    <property type="entry name" value="TNP-like_GBD"/>
    <property type="match status" value="1"/>
</dbReference>
<dbReference type="EMBL" id="GANP01005837">
    <property type="protein sequence ID" value="JAB78631.1"/>
    <property type="molecule type" value="mRNA"/>
</dbReference>
<organism evidence="3">
    <name type="scientific">Ixodes ricinus</name>
    <name type="common">Common tick</name>
    <name type="synonym">Acarus ricinus</name>
    <dbReference type="NCBI Taxonomy" id="34613"/>
    <lineage>
        <taxon>Eukaryota</taxon>
        <taxon>Metazoa</taxon>
        <taxon>Ecdysozoa</taxon>
        <taxon>Arthropoda</taxon>
        <taxon>Chelicerata</taxon>
        <taxon>Arachnida</taxon>
        <taxon>Acari</taxon>
        <taxon>Parasitiformes</taxon>
        <taxon>Ixodida</taxon>
        <taxon>Ixodoidea</taxon>
        <taxon>Ixodidae</taxon>
        <taxon>Ixodinae</taxon>
        <taxon>Ixodes</taxon>
    </lineage>
</organism>
<evidence type="ECO:0000313" key="3">
    <source>
        <dbReference type="EMBL" id="JAB78631.1"/>
    </source>
</evidence>